<protein>
    <recommendedName>
        <fullName evidence="4">Fibroblast growth factor</fullName>
    </recommendedName>
</protein>
<evidence type="ECO:0008006" key="4">
    <source>
        <dbReference type="Google" id="ProtNLM"/>
    </source>
</evidence>
<dbReference type="InterPro" id="IPR002209">
    <property type="entry name" value="Fibroblast_GF_fam"/>
</dbReference>
<evidence type="ECO:0000313" key="2">
    <source>
        <dbReference type="EMBL" id="CAH3133105.1"/>
    </source>
</evidence>
<dbReference type="Proteomes" id="UP001159405">
    <property type="component" value="Unassembled WGS sequence"/>
</dbReference>
<dbReference type="CDD" id="cd00058">
    <property type="entry name" value="beta-trefoil_FGF"/>
    <property type="match status" value="1"/>
</dbReference>
<dbReference type="PRINTS" id="PR00262">
    <property type="entry name" value="IL1HBGF"/>
</dbReference>
<evidence type="ECO:0000256" key="1">
    <source>
        <dbReference type="ARBA" id="ARBA00007936"/>
    </source>
</evidence>
<name>A0ABN8P4W9_9CNID</name>
<proteinExistence type="inferred from homology"/>
<keyword evidence="3" id="KW-1185">Reference proteome</keyword>
<sequence length="130" mass="15030">MVVRLCHFKSQLGLYLRVTEDLVHGVRFKDVDQYTEIEMRSDVAAGVVTLKGKVSNRYIAMSTTGSLYTTTEICQDCFFIENYKEEYNSYQSKVNPSWYLALRRSGQAKYGPKTNPRQRAVNFLIKGLQR</sequence>
<dbReference type="SMART" id="SM00442">
    <property type="entry name" value="FGF"/>
    <property type="match status" value="1"/>
</dbReference>
<organism evidence="2 3">
    <name type="scientific">Porites lobata</name>
    <dbReference type="NCBI Taxonomy" id="104759"/>
    <lineage>
        <taxon>Eukaryota</taxon>
        <taxon>Metazoa</taxon>
        <taxon>Cnidaria</taxon>
        <taxon>Anthozoa</taxon>
        <taxon>Hexacorallia</taxon>
        <taxon>Scleractinia</taxon>
        <taxon>Fungiina</taxon>
        <taxon>Poritidae</taxon>
        <taxon>Porites</taxon>
    </lineage>
</organism>
<dbReference type="PANTHER" id="PTHR11486">
    <property type="entry name" value="FIBROBLAST GROWTH FACTOR"/>
    <property type="match status" value="1"/>
</dbReference>
<evidence type="ECO:0000313" key="3">
    <source>
        <dbReference type="Proteomes" id="UP001159405"/>
    </source>
</evidence>
<comment type="similarity">
    <text evidence="1">Belongs to the heparin-binding growth factors family.</text>
</comment>
<dbReference type="EMBL" id="CALNXK010000052">
    <property type="protein sequence ID" value="CAH3133105.1"/>
    <property type="molecule type" value="Genomic_DNA"/>
</dbReference>
<dbReference type="InterPro" id="IPR056378">
    <property type="entry name" value="Let-756-like_FGF"/>
</dbReference>
<gene>
    <name evidence="2" type="ORF">PLOB_00036644</name>
</gene>
<accession>A0ABN8P4W9</accession>
<dbReference type="Gene3D" id="2.80.10.50">
    <property type="match status" value="1"/>
</dbReference>
<dbReference type="Pfam" id="PF00167">
    <property type="entry name" value="FGF"/>
    <property type="match status" value="1"/>
</dbReference>
<dbReference type="InterPro" id="IPR008996">
    <property type="entry name" value="IL1/FGF"/>
</dbReference>
<comment type="caution">
    <text evidence="2">The sequence shown here is derived from an EMBL/GenBank/DDBJ whole genome shotgun (WGS) entry which is preliminary data.</text>
</comment>
<reference evidence="2 3" key="1">
    <citation type="submission" date="2022-05" db="EMBL/GenBank/DDBJ databases">
        <authorList>
            <consortium name="Genoscope - CEA"/>
            <person name="William W."/>
        </authorList>
    </citation>
    <scope>NUCLEOTIDE SEQUENCE [LARGE SCALE GENOMIC DNA]</scope>
</reference>
<dbReference type="SUPFAM" id="SSF50353">
    <property type="entry name" value="Cytokine"/>
    <property type="match status" value="1"/>
</dbReference>